<evidence type="ECO:0000313" key="4">
    <source>
        <dbReference type="EMBL" id="HIU56835.1"/>
    </source>
</evidence>
<dbReference type="InterPro" id="IPR049366">
    <property type="entry name" value="RGL11_C"/>
</dbReference>
<dbReference type="Pfam" id="PF21254">
    <property type="entry name" value="AGA-YXIM_GBD"/>
    <property type="match status" value="1"/>
</dbReference>
<feature type="domain" description="Rhamnogalacturonan lyase family 11 C-terminal" evidence="3">
    <location>
        <begin position="418"/>
        <end position="917"/>
    </location>
</feature>
<name>A0A9D1MAX6_9FIRM</name>
<reference evidence="4" key="1">
    <citation type="submission" date="2020-10" db="EMBL/GenBank/DDBJ databases">
        <authorList>
            <person name="Gilroy R."/>
        </authorList>
    </citation>
    <scope>NUCLEOTIDE SEQUENCE</scope>
    <source>
        <strain evidence="4">USAMLcec3-3695</strain>
    </source>
</reference>
<dbReference type="InterPro" id="IPR013783">
    <property type="entry name" value="Ig-like_fold"/>
</dbReference>
<dbReference type="CDD" id="cd10318">
    <property type="entry name" value="RGL11"/>
    <property type="match status" value="1"/>
</dbReference>
<comment type="caution">
    <text evidence="4">The sequence shown here is derived from an EMBL/GenBank/DDBJ whole genome shotgun (WGS) entry which is preliminary data.</text>
</comment>
<evidence type="ECO:0000259" key="1">
    <source>
        <dbReference type="Pfam" id="PF18370"/>
    </source>
</evidence>
<evidence type="ECO:0000259" key="2">
    <source>
        <dbReference type="Pfam" id="PF21254"/>
    </source>
</evidence>
<sequence length="936" mass="105077">MRDGSFDFGKKPVTPGYTKIMENTLYNEDAGYGIGHIAEAGERKAGEKELLRDFLLMGGNTFKVKVENGVYRVRVSTGDYVDEGDVVTSYEINGTKGHAWVYDGTVIPKIYDVEVTDGYLEFKFNEGRHPAVNAIEFSQKQDLQMSEVTAEVKASAEGCGVKLSWPEVKGAYGYTVKRYNKRECYTDKVTEVVTEEYYDGDVILADSYEYTVTALYGHRFETDSECRTEVTVTDGRAVTEKVGEIDAKVNGESVELSWPALASAVWYNVYQKAPHGLYMLMGKTEDTSFVCGDVHSSVDLVYAVEAVTYSGVTERSETVVKACMPPKKRKMETLDRSLVAMLTENGVFLSWRLNAYEYKLGMSFVLYRNGERITDVLSGATNYFDADGKAGDSYTVKAVLGGKAEKDGYTAKVTETPYIPIPLDKPADTTLPDGNTYSYTANDAAVADVDGDGEYEIILRWDANGKDNSHKGYTGKVYLDAYKLNGKKLWRIDLGVNIRAGSHYTQFMVYDFNNDGCAELICKTADGTVDGVGNVIGDKDADYRNKDGFVIEGPEYLTMFRGTDGAAMDTVMYDPPRGNVADWGDSWGNRVDRFLACVAYLDGENPSVIMCRGYYDHGRPTNLVAYDVIDNKLTKRWAFRSFKDQNRKYTFQGNHNLGVGDVDGDGRDEIVYGSMGVDHDGKGMYSTLLMHGDCINVGKFSPDTPGLDCFQIHEESEAEYGFEAHDPATGEIKWGRYTGRDTTRGLCAKIDPRYRGNQCWVMDDGLYTMDGELILEKGPESINFGIWWDGDLLRELLDHEFDPELKAGRPKIYKWDYENNKLVTIFSPEGVLSNNYTKGTPCIQADIIGDWREEAVWRSDDNTELRVYTTTIPTEYRFYTLMHDSVYRTSVAYQNTAYNQCTQTGFYIGPEMDELPIPDNEYVRGEILPEFTEDID</sequence>
<dbReference type="Gene3D" id="2.60.120.430">
    <property type="entry name" value="Galactose-binding lectin"/>
    <property type="match status" value="1"/>
</dbReference>
<reference evidence="4" key="2">
    <citation type="journal article" date="2021" name="PeerJ">
        <title>Extensive microbial diversity within the chicken gut microbiome revealed by metagenomics and culture.</title>
        <authorList>
            <person name="Gilroy R."/>
            <person name="Ravi A."/>
            <person name="Getino M."/>
            <person name="Pursley I."/>
            <person name="Horton D.L."/>
            <person name="Alikhan N.F."/>
            <person name="Baker D."/>
            <person name="Gharbi K."/>
            <person name="Hall N."/>
            <person name="Watson M."/>
            <person name="Adriaenssens E.M."/>
            <person name="Foster-Nyarko E."/>
            <person name="Jarju S."/>
            <person name="Secka A."/>
            <person name="Antonio M."/>
            <person name="Oren A."/>
            <person name="Chaudhuri R.R."/>
            <person name="La Ragione R."/>
            <person name="Hildebrand F."/>
            <person name="Pallen M.J."/>
        </authorList>
    </citation>
    <scope>NUCLEOTIDE SEQUENCE</scope>
    <source>
        <strain evidence="4">USAMLcec3-3695</strain>
    </source>
</reference>
<dbReference type="InterPro" id="IPR041624">
    <property type="entry name" value="RGI_lyase"/>
</dbReference>
<evidence type="ECO:0000259" key="3">
    <source>
        <dbReference type="Pfam" id="PF21348"/>
    </source>
</evidence>
<dbReference type="InterPro" id="IPR008979">
    <property type="entry name" value="Galactose-bd-like_sf"/>
</dbReference>
<evidence type="ECO:0000313" key="5">
    <source>
        <dbReference type="Proteomes" id="UP000824109"/>
    </source>
</evidence>
<dbReference type="InterPro" id="IPR034641">
    <property type="entry name" value="RGL11"/>
</dbReference>
<dbReference type="PANTHER" id="PTHR43118">
    <property type="entry name" value="RHAMNOGALACTURONAN LYASE (EUROFUNG)"/>
    <property type="match status" value="1"/>
</dbReference>
<dbReference type="PANTHER" id="PTHR43118:SF1">
    <property type="entry name" value="RHAMNOGALACTURONAN LYASE (EUROFUNG)"/>
    <property type="match status" value="1"/>
</dbReference>
<dbReference type="SUPFAM" id="SSF49785">
    <property type="entry name" value="Galactose-binding domain-like"/>
    <property type="match status" value="1"/>
</dbReference>
<dbReference type="EMBL" id="DVNB01000033">
    <property type="protein sequence ID" value="HIU56835.1"/>
    <property type="molecule type" value="Genomic_DNA"/>
</dbReference>
<dbReference type="Pfam" id="PF18370">
    <property type="entry name" value="RGI_lyase"/>
    <property type="match status" value="1"/>
</dbReference>
<organism evidence="4 5">
    <name type="scientific">Candidatus Ornithomonoglobus merdipullorum</name>
    <dbReference type="NCBI Taxonomy" id="2840895"/>
    <lineage>
        <taxon>Bacteria</taxon>
        <taxon>Bacillati</taxon>
        <taxon>Bacillota</taxon>
        <taxon>Clostridia</taxon>
        <taxon>Candidatus Ornithomonoglobus</taxon>
    </lineage>
</organism>
<accession>A0A9D1MAX6</accession>
<protein>
    <recommendedName>
        <fullName evidence="6">Rhamnogalacturonan lyase</fullName>
    </recommendedName>
</protein>
<dbReference type="Pfam" id="PF21348">
    <property type="entry name" value="RGL11_C"/>
    <property type="match status" value="1"/>
</dbReference>
<dbReference type="InterPro" id="IPR049033">
    <property type="entry name" value="AGA-YXIM_GBD"/>
</dbReference>
<dbReference type="InterPro" id="IPR028994">
    <property type="entry name" value="Integrin_alpha_N"/>
</dbReference>
<feature type="domain" description="Beta-agarase/YXIM esterase-like galactose-binding" evidence="2">
    <location>
        <begin position="6"/>
        <end position="84"/>
    </location>
</feature>
<dbReference type="Proteomes" id="UP000824109">
    <property type="component" value="Unassembled WGS sequence"/>
</dbReference>
<gene>
    <name evidence="4" type="ORF">IAA61_03355</name>
</gene>
<feature type="domain" description="Rhamnogalacturonan I lyase beta-sheet" evidence="1">
    <location>
        <begin position="329"/>
        <end position="413"/>
    </location>
</feature>
<proteinExistence type="predicted"/>
<dbReference type="AlphaFoldDB" id="A0A9D1MAX6"/>
<dbReference type="Gene3D" id="2.60.40.10">
    <property type="entry name" value="Immunoglobulins"/>
    <property type="match status" value="3"/>
</dbReference>
<evidence type="ECO:0008006" key="6">
    <source>
        <dbReference type="Google" id="ProtNLM"/>
    </source>
</evidence>
<dbReference type="SUPFAM" id="SSF69318">
    <property type="entry name" value="Integrin alpha N-terminal domain"/>
    <property type="match status" value="1"/>
</dbReference>